<dbReference type="VEuPathDB" id="VectorBase:GPPI010967"/>
<feature type="transmembrane region" description="Helical" evidence="1">
    <location>
        <begin position="22"/>
        <end position="45"/>
    </location>
</feature>
<protein>
    <submittedName>
        <fullName evidence="2">Uncharacterized protein</fullName>
    </submittedName>
</protein>
<accession>A0A1B0AWE5</accession>
<reference evidence="3" key="1">
    <citation type="submission" date="2015-01" db="EMBL/GenBank/DDBJ databases">
        <authorList>
            <person name="Aksoy S."/>
            <person name="Warren W."/>
            <person name="Wilson R.K."/>
        </authorList>
    </citation>
    <scope>NUCLEOTIDE SEQUENCE [LARGE SCALE GENOMIC DNA]</scope>
    <source>
        <strain evidence="3">IAEA</strain>
    </source>
</reference>
<sequence length="69" mass="7873">MISMSSSSRNENLTQNDQINEFPVLLFFSVLLLLNLIDSITFTLFKSSTRLALESKMQVCYSAKYSEDV</sequence>
<keyword evidence="1" id="KW-0472">Membrane</keyword>
<dbReference type="Proteomes" id="UP000092460">
    <property type="component" value="Unassembled WGS sequence"/>
</dbReference>
<keyword evidence="1" id="KW-1133">Transmembrane helix</keyword>
<evidence type="ECO:0000313" key="3">
    <source>
        <dbReference type="Proteomes" id="UP000092460"/>
    </source>
</evidence>
<dbReference type="EMBL" id="JXJN01004653">
    <property type="status" value="NOT_ANNOTATED_CDS"/>
    <property type="molecule type" value="Genomic_DNA"/>
</dbReference>
<evidence type="ECO:0000313" key="2">
    <source>
        <dbReference type="EnsemblMetazoa" id="GPPI010967-PA"/>
    </source>
</evidence>
<keyword evidence="3" id="KW-1185">Reference proteome</keyword>
<evidence type="ECO:0000256" key="1">
    <source>
        <dbReference type="SAM" id="Phobius"/>
    </source>
</evidence>
<reference evidence="2" key="2">
    <citation type="submission" date="2020-05" db="UniProtKB">
        <authorList>
            <consortium name="EnsemblMetazoa"/>
        </authorList>
    </citation>
    <scope>IDENTIFICATION</scope>
    <source>
        <strain evidence="2">IAEA</strain>
    </source>
</reference>
<proteinExistence type="predicted"/>
<keyword evidence="1" id="KW-0812">Transmembrane</keyword>
<dbReference type="AlphaFoldDB" id="A0A1B0AWE5"/>
<organism evidence="2 3">
    <name type="scientific">Glossina palpalis gambiensis</name>
    <dbReference type="NCBI Taxonomy" id="67801"/>
    <lineage>
        <taxon>Eukaryota</taxon>
        <taxon>Metazoa</taxon>
        <taxon>Ecdysozoa</taxon>
        <taxon>Arthropoda</taxon>
        <taxon>Hexapoda</taxon>
        <taxon>Insecta</taxon>
        <taxon>Pterygota</taxon>
        <taxon>Neoptera</taxon>
        <taxon>Endopterygota</taxon>
        <taxon>Diptera</taxon>
        <taxon>Brachycera</taxon>
        <taxon>Muscomorpha</taxon>
        <taxon>Hippoboscoidea</taxon>
        <taxon>Glossinidae</taxon>
        <taxon>Glossina</taxon>
    </lineage>
</organism>
<name>A0A1B0AWE5_9MUSC</name>
<dbReference type="EnsemblMetazoa" id="GPPI010967-RA">
    <property type="protein sequence ID" value="GPPI010967-PA"/>
    <property type="gene ID" value="GPPI010967"/>
</dbReference>